<sequence>MNKMELKKRQKEIIYILEEGVAKQIQQKLLCELEYLEALGDHKKGMLTAEQKMLLFSYEDYLKRKRYQTDKEIYEEIGVSRRTFYLWKKSTGLFSKGV</sequence>
<dbReference type="AlphaFoldDB" id="A0A841YCT2"/>
<proteinExistence type="predicted"/>
<comment type="caution">
    <text evidence="1">The sequence shown here is derived from an EMBL/GenBank/DDBJ whole genome shotgun (WGS) entry which is preliminary data.</text>
</comment>
<dbReference type="Gene3D" id="1.10.10.60">
    <property type="entry name" value="Homeodomain-like"/>
    <property type="match status" value="1"/>
</dbReference>
<organism evidence="1 2">
    <name type="scientific">Listeria fleischmannii</name>
    <dbReference type="NCBI Taxonomy" id="1069827"/>
    <lineage>
        <taxon>Bacteria</taxon>
        <taxon>Bacillati</taxon>
        <taxon>Bacillota</taxon>
        <taxon>Bacilli</taxon>
        <taxon>Bacillales</taxon>
        <taxon>Listeriaceae</taxon>
        <taxon>Listeria</taxon>
    </lineage>
</organism>
<reference evidence="1 2" key="1">
    <citation type="submission" date="2020-03" db="EMBL/GenBank/DDBJ databases">
        <title>Soil Listeria distribution.</title>
        <authorList>
            <person name="Liao J."/>
            <person name="Wiedmann M."/>
        </authorList>
    </citation>
    <scope>NUCLEOTIDE SEQUENCE [LARGE SCALE GENOMIC DNA]</scope>
    <source>
        <strain evidence="1 2">FSL L7-1645</strain>
    </source>
</reference>
<evidence type="ECO:0000313" key="1">
    <source>
        <dbReference type="EMBL" id="MBC1398073.1"/>
    </source>
</evidence>
<dbReference type="RefSeq" id="WP_007547851.1">
    <property type="nucleotide sequence ID" value="NZ_JAARPY010000003.1"/>
</dbReference>
<dbReference type="Proteomes" id="UP000571128">
    <property type="component" value="Unassembled WGS sequence"/>
</dbReference>
<evidence type="ECO:0000313" key="2">
    <source>
        <dbReference type="Proteomes" id="UP000571128"/>
    </source>
</evidence>
<gene>
    <name evidence="1" type="ORF">HB844_04225</name>
</gene>
<accession>A0A841YCT2</accession>
<name>A0A841YCT2_9LIST</name>
<dbReference type="EMBL" id="JAARPY010000003">
    <property type="protein sequence ID" value="MBC1398073.1"/>
    <property type="molecule type" value="Genomic_DNA"/>
</dbReference>
<protein>
    <submittedName>
        <fullName evidence="1">Uncharacterized protein</fullName>
    </submittedName>
</protein>